<feature type="domain" description="Ionotropic glutamate receptor C-terminal" evidence="16">
    <location>
        <begin position="334"/>
        <end position="519"/>
    </location>
</feature>
<evidence type="ECO:0000256" key="10">
    <source>
        <dbReference type="ARBA" id="ARBA00023170"/>
    </source>
</evidence>
<keyword evidence="19" id="KW-1185">Reference proteome</keyword>
<evidence type="ECO:0000256" key="15">
    <source>
        <dbReference type="SAM" id="SignalP"/>
    </source>
</evidence>
<evidence type="ECO:0000256" key="11">
    <source>
        <dbReference type="ARBA" id="ARBA00023180"/>
    </source>
</evidence>
<dbReference type="eggNOG" id="KOG1052">
    <property type="taxonomic scope" value="Eukaryota"/>
</dbReference>
<protein>
    <recommendedName>
        <fullName evidence="13">Ionotropic receptor 75a</fullName>
    </recommendedName>
</protein>
<proteinExistence type="inferred from homology"/>
<keyword evidence="9 14" id="KW-0472">Membrane</keyword>
<name>B4N4N1_DROWI</name>
<evidence type="ECO:0000259" key="17">
    <source>
        <dbReference type="Pfam" id="PF24576"/>
    </source>
</evidence>
<evidence type="ECO:0000256" key="9">
    <source>
        <dbReference type="ARBA" id="ARBA00023136"/>
    </source>
</evidence>
<dbReference type="EMBL" id="CH964095">
    <property type="protein sequence ID" value="EDW79105.2"/>
    <property type="molecule type" value="Genomic_DNA"/>
</dbReference>
<dbReference type="InParanoid" id="B4N4N1"/>
<dbReference type="GO" id="GO:0015276">
    <property type="term" value="F:ligand-gated monoatomic ion channel activity"/>
    <property type="evidence" value="ECO:0007669"/>
    <property type="project" value="InterPro"/>
</dbReference>
<feature type="transmembrane region" description="Helical" evidence="14">
    <location>
        <begin position="333"/>
        <end position="355"/>
    </location>
</feature>
<keyword evidence="8 14" id="KW-1133">Transmembrane helix</keyword>
<evidence type="ECO:0000256" key="14">
    <source>
        <dbReference type="SAM" id="Phobius"/>
    </source>
</evidence>
<keyword evidence="6 14" id="KW-0812">Transmembrane</keyword>
<evidence type="ECO:0000313" key="18">
    <source>
        <dbReference type="EMBL" id="EDW79105.2"/>
    </source>
</evidence>
<dbReference type="AlphaFoldDB" id="B4N4N1"/>
<evidence type="ECO:0000256" key="8">
    <source>
        <dbReference type="ARBA" id="ARBA00022989"/>
    </source>
</evidence>
<evidence type="ECO:0000259" key="16">
    <source>
        <dbReference type="Pfam" id="PF00060"/>
    </source>
</evidence>
<dbReference type="SUPFAM" id="SSF53850">
    <property type="entry name" value="Periplasmic binding protein-like II"/>
    <property type="match status" value="1"/>
</dbReference>
<dbReference type="Pfam" id="PF00060">
    <property type="entry name" value="Lig_chan"/>
    <property type="match status" value="1"/>
</dbReference>
<feature type="chain" id="PRO_5006458217" description="Ionotropic receptor 75a" evidence="15">
    <location>
        <begin position="18"/>
        <end position="630"/>
    </location>
</feature>
<evidence type="ECO:0000256" key="2">
    <source>
        <dbReference type="ARBA" id="ARBA00004651"/>
    </source>
</evidence>
<dbReference type="InterPro" id="IPR001320">
    <property type="entry name" value="Iontro_rcpt_C"/>
</dbReference>
<evidence type="ECO:0000256" key="4">
    <source>
        <dbReference type="ARBA" id="ARBA00022475"/>
    </source>
</evidence>
<evidence type="ECO:0000313" key="19">
    <source>
        <dbReference type="Proteomes" id="UP000007798"/>
    </source>
</evidence>
<keyword evidence="12" id="KW-0966">Cell projection</keyword>
<dbReference type="FunCoup" id="B4N4N1">
    <property type="interactions" value="4"/>
</dbReference>
<keyword evidence="10" id="KW-0675">Receptor</keyword>
<feature type="signal peptide" evidence="15">
    <location>
        <begin position="1"/>
        <end position="17"/>
    </location>
</feature>
<dbReference type="GO" id="GO:0005886">
    <property type="term" value="C:plasma membrane"/>
    <property type="evidence" value="ECO:0007669"/>
    <property type="project" value="UniProtKB-SubCell"/>
</dbReference>
<keyword evidence="4" id="KW-1003">Cell membrane</keyword>
<evidence type="ECO:0000256" key="3">
    <source>
        <dbReference type="ARBA" id="ARBA00008685"/>
    </source>
</evidence>
<feature type="domain" description="Ionotropic receptor 75a N-terminal" evidence="17">
    <location>
        <begin position="11"/>
        <end position="208"/>
    </location>
</feature>
<dbReference type="InterPro" id="IPR052192">
    <property type="entry name" value="Insect_Ionotropic_Sensory_Rcpt"/>
</dbReference>
<dbReference type="OrthoDB" id="6117597at2759"/>
<dbReference type="Gene3D" id="1.10.287.70">
    <property type="match status" value="1"/>
</dbReference>
<keyword evidence="7" id="KW-0552">Olfaction</keyword>
<dbReference type="GO" id="GO:0030425">
    <property type="term" value="C:dendrite"/>
    <property type="evidence" value="ECO:0007669"/>
    <property type="project" value="UniProtKB-SubCell"/>
</dbReference>
<evidence type="ECO:0000256" key="6">
    <source>
        <dbReference type="ARBA" id="ARBA00022692"/>
    </source>
</evidence>
<keyword evidence="11" id="KW-0325">Glycoprotein</keyword>
<comment type="similarity">
    <text evidence="3">Belongs to the glutamate-gated ion channel (TC 1.A.10.1) family.</text>
</comment>
<evidence type="ECO:0000256" key="12">
    <source>
        <dbReference type="ARBA" id="ARBA00023273"/>
    </source>
</evidence>
<accession>B4N4N1</accession>
<dbReference type="GO" id="GO:0044297">
    <property type="term" value="C:cell body"/>
    <property type="evidence" value="ECO:0007669"/>
    <property type="project" value="UniProtKB-ARBA"/>
</dbReference>
<keyword evidence="15" id="KW-0732">Signal</keyword>
<feature type="transmembrane region" description="Helical" evidence="14">
    <location>
        <begin position="376"/>
        <end position="393"/>
    </location>
</feature>
<evidence type="ECO:0000256" key="1">
    <source>
        <dbReference type="ARBA" id="ARBA00004279"/>
    </source>
</evidence>
<organism evidence="18 19">
    <name type="scientific">Drosophila willistoni</name>
    <name type="common">Fruit fly</name>
    <dbReference type="NCBI Taxonomy" id="7260"/>
    <lineage>
        <taxon>Eukaryota</taxon>
        <taxon>Metazoa</taxon>
        <taxon>Ecdysozoa</taxon>
        <taxon>Arthropoda</taxon>
        <taxon>Hexapoda</taxon>
        <taxon>Insecta</taxon>
        <taxon>Pterygota</taxon>
        <taxon>Neoptera</taxon>
        <taxon>Endopterygota</taxon>
        <taxon>Diptera</taxon>
        <taxon>Brachycera</taxon>
        <taxon>Muscomorpha</taxon>
        <taxon>Ephydroidea</taxon>
        <taxon>Drosophilidae</taxon>
        <taxon>Drosophila</taxon>
        <taxon>Sophophora</taxon>
    </lineage>
</organism>
<gene>
    <name evidence="18" type="primary">Dwil\GK10445</name>
    <name evidence="18" type="ORF">Dwil_GK10445</name>
</gene>
<feature type="transmembrane region" description="Helical" evidence="14">
    <location>
        <begin position="593"/>
        <end position="614"/>
    </location>
</feature>
<dbReference type="Proteomes" id="UP000007798">
    <property type="component" value="Unassembled WGS sequence"/>
</dbReference>
<dbReference type="GO" id="GO:0004984">
    <property type="term" value="F:olfactory receptor activity"/>
    <property type="evidence" value="ECO:0007669"/>
    <property type="project" value="UniProtKB-ARBA"/>
</dbReference>
<sequence length="630" mass="73143">MQLVNFLLNNLLDVHIASLVLFHCWPRNETLQMVKHFHNSYHKQLIYHQFVHFKSVENFENLEERFLEHLQPTLAIYVDMKCEKSKILLTMANENQLYNQHYHWLLHDIENSSNFYSFVAPFQLSIDADISYIREVAIDNSSTLSYKLYDVYNNGQHIGGKLNMTAAYQIDCNRRVCNGKQYLSSLHLRTKYGNREQLNDVTLRVSTVVTQRPTNWPAEWLLRFLSQENETHIDGIARFGFQLSLILKDLLKCNMDFNFVDRWSISDTIGGSVGAVVDKTADLGSAPCLATEGRLQYLSAIIETGYFRSVCMFRTPHNAGIRGDVFLQPFSRLVWYIFAAILSTIALLLWLIFYLECKRMPRFWNLEYAPSLLNTFLVSFGAACIQSSALIPQSTGGRLVYLVLFLISFIMYNYYTSVVVSSLLSSPIKSKIKTLEDLAESSLQVGLEPLSFTKSYLNYSNRPEVHTFKKRKIESQSKNSHLWLPAEQGVLKVRDNPGYVYVFESSSGYAYVEKYYTAQQICDLNEVLFRPEQLLYTCLHRNSTYKELIRLRFLRILETGIYRKQRNYWAHMKLHCFAQNFVINVGMEYVAPLFFMLLCAILLAIVVLLLELAWQHYRHTNGNKNNPPPP</sequence>
<keyword evidence="5" id="KW-0716">Sensory transduction</keyword>
<dbReference type="HOGENOM" id="CLU_015993_3_0_1"/>
<comment type="subcellular location">
    <subcellularLocation>
        <location evidence="2">Cell membrane</location>
        <topology evidence="2">Multi-pass membrane protein</topology>
    </subcellularLocation>
    <subcellularLocation>
        <location evidence="1">Cell projection</location>
        <location evidence="1">Dendrite</location>
    </subcellularLocation>
</comment>
<reference evidence="18 19" key="1">
    <citation type="journal article" date="2007" name="Nature">
        <title>Evolution of genes and genomes on the Drosophila phylogeny.</title>
        <authorList>
            <consortium name="Drosophila 12 Genomes Consortium"/>
            <person name="Clark A.G."/>
            <person name="Eisen M.B."/>
            <person name="Smith D.R."/>
            <person name="Bergman C.M."/>
            <person name="Oliver B."/>
            <person name="Markow T.A."/>
            <person name="Kaufman T.C."/>
            <person name="Kellis M."/>
            <person name="Gelbart W."/>
            <person name="Iyer V.N."/>
            <person name="Pollard D.A."/>
            <person name="Sackton T.B."/>
            <person name="Larracuente A.M."/>
            <person name="Singh N.D."/>
            <person name="Abad J.P."/>
            <person name="Abt D.N."/>
            <person name="Adryan B."/>
            <person name="Aguade M."/>
            <person name="Akashi H."/>
            <person name="Anderson W.W."/>
            <person name="Aquadro C.F."/>
            <person name="Ardell D.H."/>
            <person name="Arguello R."/>
            <person name="Artieri C.G."/>
            <person name="Barbash D.A."/>
            <person name="Barker D."/>
            <person name="Barsanti P."/>
            <person name="Batterham P."/>
            <person name="Batzoglou S."/>
            <person name="Begun D."/>
            <person name="Bhutkar A."/>
            <person name="Blanco E."/>
            <person name="Bosak S.A."/>
            <person name="Bradley R.K."/>
            <person name="Brand A.D."/>
            <person name="Brent M.R."/>
            <person name="Brooks A.N."/>
            <person name="Brown R.H."/>
            <person name="Butlin R.K."/>
            <person name="Caggese C."/>
            <person name="Calvi B.R."/>
            <person name="Bernardo de Carvalho A."/>
            <person name="Caspi A."/>
            <person name="Castrezana S."/>
            <person name="Celniker S.E."/>
            <person name="Chang J.L."/>
            <person name="Chapple C."/>
            <person name="Chatterji S."/>
            <person name="Chinwalla A."/>
            <person name="Civetta A."/>
            <person name="Clifton S.W."/>
            <person name="Comeron J.M."/>
            <person name="Costello J.C."/>
            <person name="Coyne J.A."/>
            <person name="Daub J."/>
            <person name="David R.G."/>
            <person name="Delcher A.L."/>
            <person name="Delehaunty K."/>
            <person name="Do C.B."/>
            <person name="Ebling H."/>
            <person name="Edwards K."/>
            <person name="Eickbush T."/>
            <person name="Evans J.D."/>
            <person name="Filipski A."/>
            <person name="Findeiss S."/>
            <person name="Freyhult E."/>
            <person name="Fulton L."/>
            <person name="Fulton R."/>
            <person name="Garcia A.C."/>
            <person name="Gardiner A."/>
            <person name="Garfield D.A."/>
            <person name="Garvin B.E."/>
            <person name="Gibson G."/>
            <person name="Gilbert D."/>
            <person name="Gnerre S."/>
            <person name="Godfrey J."/>
            <person name="Good R."/>
            <person name="Gotea V."/>
            <person name="Gravely B."/>
            <person name="Greenberg A.J."/>
            <person name="Griffiths-Jones S."/>
            <person name="Gross S."/>
            <person name="Guigo R."/>
            <person name="Gustafson E.A."/>
            <person name="Haerty W."/>
            <person name="Hahn M.W."/>
            <person name="Halligan D.L."/>
            <person name="Halpern A.L."/>
            <person name="Halter G.M."/>
            <person name="Han M.V."/>
            <person name="Heger A."/>
            <person name="Hillier L."/>
            <person name="Hinrichs A.S."/>
            <person name="Holmes I."/>
            <person name="Hoskins R.A."/>
            <person name="Hubisz M.J."/>
            <person name="Hultmark D."/>
            <person name="Huntley M.A."/>
            <person name="Jaffe D.B."/>
            <person name="Jagadeeshan S."/>
            <person name="Jeck W.R."/>
            <person name="Johnson J."/>
            <person name="Jones C.D."/>
            <person name="Jordan W.C."/>
            <person name="Karpen G.H."/>
            <person name="Kataoka E."/>
            <person name="Keightley P.D."/>
            <person name="Kheradpour P."/>
            <person name="Kirkness E.F."/>
            <person name="Koerich L.B."/>
            <person name="Kristiansen K."/>
            <person name="Kudrna D."/>
            <person name="Kulathinal R.J."/>
            <person name="Kumar S."/>
            <person name="Kwok R."/>
            <person name="Lander E."/>
            <person name="Langley C.H."/>
            <person name="Lapoint R."/>
            <person name="Lazzaro B.P."/>
            <person name="Lee S.J."/>
            <person name="Levesque L."/>
            <person name="Li R."/>
            <person name="Lin C.F."/>
            <person name="Lin M.F."/>
            <person name="Lindblad-Toh K."/>
            <person name="Llopart A."/>
            <person name="Long M."/>
            <person name="Low L."/>
            <person name="Lozovsky E."/>
            <person name="Lu J."/>
            <person name="Luo M."/>
            <person name="Machado C.A."/>
            <person name="Makalowski W."/>
            <person name="Marzo M."/>
            <person name="Matsuda M."/>
            <person name="Matzkin L."/>
            <person name="McAllister B."/>
            <person name="McBride C.S."/>
            <person name="McKernan B."/>
            <person name="McKernan K."/>
            <person name="Mendez-Lago M."/>
            <person name="Minx P."/>
            <person name="Mollenhauer M.U."/>
            <person name="Montooth K."/>
            <person name="Mount S.M."/>
            <person name="Mu X."/>
            <person name="Myers E."/>
            <person name="Negre B."/>
            <person name="Newfeld S."/>
            <person name="Nielsen R."/>
            <person name="Noor M.A."/>
            <person name="O'Grady P."/>
            <person name="Pachter L."/>
            <person name="Papaceit M."/>
            <person name="Parisi M.J."/>
            <person name="Parisi M."/>
            <person name="Parts L."/>
            <person name="Pedersen J.S."/>
            <person name="Pesole G."/>
            <person name="Phillippy A.M."/>
            <person name="Ponting C.P."/>
            <person name="Pop M."/>
            <person name="Porcelli D."/>
            <person name="Powell J.R."/>
            <person name="Prohaska S."/>
            <person name="Pruitt K."/>
            <person name="Puig M."/>
            <person name="Quesneville H."/>
            <person name="Ram K.R."/>
            <person name="Rand D."/>
            <person name="Rasmussen M.D."/>
            <person name="Reed L.K."/>
            <person name="Reenan R."/>
            <person name="Reily A."/>
            <person name="Remington K.A."/>
            <person name="Rieger T.T."/>
            <person name="Ritchie M.G."/>
            <person name="Robin C."/>
            <person name="Rogers Y.H."/>
            <person name="Rohde C."/>
            <person name="Rozas J."/>
            <person name="Rubenfield M.J."/>
            <person name="Ruiz A."/>
            <person name="Russo S."/>
            <person name="Salzberg S.L."/>
            <person name="Sanchez-Gracia A."/>
            <person name="Saranga D.J."/>
            <person name="Sato H."/>
            <person name="Schaeffer S.W."/>
            <person name="Schatz M.C."/>
            <person name="Schlenke T."/>
            <person name="Schwartz R."/>
            <person name="Segarra C."/>
            <person name="Singh R.S."/>
            <person name="Sirot L."/>
            <person name="Sirota M."/>
            <person name="Sisneros N.B."/>
            <person name="Smith C.D."/>
            <person name="Smith T.F."/>
            <person name="Spieth J."/>
            <person name="Stage D.E."/>
            <person name="Stark A."/>
            <person name="Stephan W."/>
            <person name="Strausberg R.L."/>
            <person name="Strempel S."/>
            <person name="Sturgill D."/>
            <person name="Sutton G."/>
            <person name="Sutton G.G."/>
            <person name="Tao W."/>
            <person name="Teichmann S."/>
            <person name="Tobari Y.N."/>
            <person name="Tomimura Y."/>
            <person name="Tsolas J.M."/>
            <person name="Valente V.L."/>
            <person name="Venter E."/>
            <person name="Venter J.C."/>
            <person name="Vicario S."/>
            <person name="Vieira F.G."/>
            <person name="Vilella A.J."/>
            <person name="Villasante A."/>
            <person name="Walenz B."/>
            <person name="Wang J."/>
            <person name="Wasserman M."/>
            <person name="Watts T."/>
            <person name="Wilson D."/>
            <person name="Wilson R.K."/>
            <person name="Wing R.A."/>
            <person name="Wolfner M.F."/>
            <person name="Wong A."/>
            <person name="Wong G.K."/>
            <person name="Wu C.I."/>
            <person name="Wu G."/>
            <person name="Yamamoto D."/>
            <person name="Yang H.P."/>
            <person name="Yang S.P."/>
            <person name="Yorke J.A."/>
            <person name="Yoshida K."/>
            <person name="Zdobnov E."/>
            <person name="Zhang P."/>
            <person name="Zhang Y."/>
            <person name="Zimin A.V."/>
            <person name="Baldwin J."/>
            <person name="Abdouelleil A."/>
            <person name="Abdulkadir J."/>
            <person name="Abebe A."/>
            <person name="Abera B."/>
            <person name="Abreu J."/>
            <person name="Acer S.C."/>
            <person name="Aftuck L."/>
            <person name="Alexander A."/>
            <person name="An P."/>
            <person name="Anderson E."/>
            <person name="Anderson S."/>
            <person name="Arachi H."/>
            <person name="Azer M."/>
            <person name="Bachantsang P."/>
            <person name="Barry A."/>
            <person name="Bayul T."/>
            <person name="Berlin A."/>
            <person name="Bessette D."/>
            <person name="Bloom T."/>
            <person name="Blye J."/>
            <person name="Boguslavskiy L."/>
            <person name="Bonnet C."/>
            <person name="Boukhgalter B."/>
            <person name="Bourzgui I."/>
            <person name="Brown A."/>
            <person name="Cahill P."/>
            <person name="Channer S."/>
            <person name="Cheshatsang Y."/>
            <person name="Chuda L."/>
            <person name="Citroen M."/>
            <person name="Collymore A."/>
            <person name="Cooke P."/>
            <person name="Costello M."/>
            <person name="D'Aco K."/>
            <person name="Daza R."/>
            <person name="De Haan G."/>
            <person name="DeGray S."/>
            <person name="DeMaso C."/>
            <person name="Dhargay N."/>
            <person name="Dooley K."/>
            <person name="Dooley E."/>
            <person name="Doricent M."/>
            <person name="Dorje P."/>
            <person name="Dorjee K."/>
            <person name="Dupes A."/>
            <person name="Elong R."/>
            <person name="Falk J."/>
            <person name="Farina A."/>
            <person name="Faro S."/>
            <person name="Ferguson D."/>
            <person name="Fisher S."/>
            <person name="Foley C.D."/>
            <person name="Franke A."/>
            <person name="Friedrich D."/>
            <person name="Gadbois L."/>
            <person name="Gearin G."/>
            <person name="Gearin C.R."/>
            <person name="Giannoukos G."/>
            <person name="Goode T."/>
            <person name="Graham J."/>
            <person name="Grandbois E."/>
            <person name="Grewal S."/>
            <person name="Gyaltsen K."/>
            <person name="Hafez N."/>
            <person name="Hagos B."/>
            <person name="Hall J."/>
            <person name="Henson C."/>
            <person name="Hollinger A."/>
            <person name="Honan T."/>
            <person name="Huard M.D."/>
            <person name="Hughes L."/>
            <person name="Hurhula B."/>
            <person name="Husby M.E."/>
            <person name="Kamat A."/>
            <person name="Kanga B."/>
            <person name="Kashin S."/>
            <person name="Khazanovich D."/>
            <person name="Kisner P."/>
            <person name="Lance K."/>
            <person name="Lara M."/>
            <person name="Lee W."/>
            <person name="Lennon N."/>
            <person name="Letendre F."/>
            <person name="LeVine R."/>
            <person name="Lipovsky A."/>
            <person name="Liu X."/>
            <person name="Liu J."/>
            <person name="Liu S."/>
            <person name="Lokyitsang T."/>
            <person name="Lokyitsang Y."/>
            <person name="Lubonja R."/>
            <person name="Lui A."/>
            <person name="MacDonald P."/>
            <person name="Magnisalis V."/>
            <person name="Maru K."/>
            <person name="Matthews C."/>
            <person name="McCusker W."/>
            <person name="McDonough S."/>
            <person name="Mehta T."/>
            <person name="Meldrim J."/>
            <person name="Meneus L."/>
            <person name="Mihai O."/>
            <person name="Mihalev A."/>
            <person name="Mihova T."/>
            <person name="Mittelman R."/>
            <person name="Mlenga V."/>
            <person name="Montmayeur A."/>
            <person name="Mulrain L."/>
            <person name="Navidi A."/>
            <person name="Naylor J."/>
            <person name="Negash T."/>
            <person name="Nguyen T."/>
            <person name="Nguyen N."/>
            <person name="Nicol R."/>
            <person name="Norbu C."/>
            <person name="Norbu N."/>
            <person name="Novod N."/>
            <person name="O'Neill B."/>
            <person name="Osman S."/>
            <person name="Markiewicz E."/>
            <person name="Oyono O.L."/>
            <person name="Patti C."/>
            <person name="Phunkhang P."/>
            <person name="Pierre F."/>
            <person name="Priest M."/>
            <person name="Raghuraman S."/>
            <person name="Rege F."/>
            <person name="Reyes R."/>
            <person name="Rise C."/>
            <person name="Rogov P."/>
            <person name="Ross K."/>
            <person name="Ryan E."/>
            <person name="Settipalli S."/>
            <person name="Shea T."/>
            <person name="Sherpa N."/>
            <person name="Shi L."/>
            <person name="Shih D."/>
            <person name="Sparrow T."/>
            <person name="Spaulding J."/>
            <person name="Stalker J."/>
            <person name="Stange-Thomann N."/>
            <person name="Stavropoulos S."/>
            <person name="Stone C."/>
            <person name="Strader C."/>
            <person name="Tesfaye S."/>
            <person name="Thomson T."/>
            <person name="Thoulutsang Y."/>
            <person name="Thoulutsang D."/>
            <person name="Topham K."/>
            <person name="Topping I."/>
            <person name="Tsamla T."/>
            <person name="Vassiliev H."/>
            <person name="Vo A."/>
            <person name="Wangchuk T."/>
            <person name="Wangdi T."/>
            <person name="Weiand M."/>
            <person name="Wilkinson J."/>
            <person name="Wilson A."/>
            <person name="Yadav S."/>
            <person name="Young G."/>
            <person name="Yu Q."/>
            <person name="Zembek L."/>
            <person name="Zhong D."/>
            <person name="Zimmer A."/>
            <person name="Zwirko Z."/>
            <person name="Jaffe D.B."/>
            <person name="Alvarez P."/>
            <person name="Brockman W."/>
            <person name="Butler J."/>
            <person name="Chin C."/>
            <person name="Gnerre S."/>
            <person name="Grabherr M."/>
            <person name="Kleber M."/>
            <person name="Mauceli E."/>
            <person name="MacCallum I."/>
        </authorList>
    </citation>
    <scope>NUCLEOTIDE SEQUENCE [LARGE SCALE GENOMIC DNA]</scope>
    <source>
        <strain evidence="19">Tucson 14030-0811.24</strain>
    </source>
</reference>
<dbReference type="PANTHER" id="PTHR42643">
    <property type="entry name" value="IONOTROPIC RECEPTOR 20A-RELATED"/>
    <property type="match status" value="1"/>
</dbReference>
<feature type="transmembrane region" description="Helical" evidence="14">
    <location>
        <begin position="399"/>
        <end position="424"/>
    </location>
</feature>
<dbReference type="STRING" id="7260.B4N4N1"/>
<evidence type="ECO:0000256" key="13">
    <source>
        <dbReference type="ARBA" id="ARBA00072222"/>
    </source>
</evidence>
<dbReference type="Pfam" id="PF24576">
    <property type="entry name" value="IR75A_N"/>
    <property type="match status" value="1"/>
</dbReference>
<evidence type="ECO:0000256" key="7">
    <source>
        <dbReference type="ARBA" id="ARBA00022725"/>
    </source>
</evidence>
<dbReference type="InterPro" id="IPR057074">
    <property type="entry name" value="IR75A_N"/>
</dbReference>
<dbReference type="PANTHER" id="PTHR42643:SF32">
    <property type="entry name" value="IONOTROPIC RECEPTOR 31A, ISOFORM C-RELATED"/>
    <property type="match status" value="1"/>
</dbReference>
<evidence type="ECO:0000256" key="5">
    <source>
        <dbReference type="ARBA" id="ARBA00022606"/>
    </source>
</evidence>
<dbReference type="FunFam" id="1.10.287.70:FF:000180">
    <property type="entry name" value="Ionotropic receptor 75a"/>
    <property type="match status" value="1"/>
</dbReference>